<organism evidence="2 3">
    <name type="scientific">Desulfitobacterium hafniense</name>
    <name type="common">Desulfitobacterium frappieri</name>
    <dbReference type="NCBI Taxonomy" id="49338"/>
    <lineage>
        <taxon>Bacteria</taxon>
        <taxon>Bacillati</taxon>
        <taxon>Bacillota</taxon>
        <taxon>Clostridia</taxon>
        <taxon>Eubacteriales</taxon>
        <taxon>Desulfitobacteriaceae</taxon>
        <taxon>Desulfitobacterium</taxon>
    </lineage>
</organism>
<protein>
    <submittedName>
        <fullName evidence="2">Uncharacterized protein</fullName>
    </submittedName>
</protein>
<evidence type="ECO:0000313" key="3">
    <source>
        <dbReference type="Proteomes" id="UP000054623"/>
    </source>
</evidence>
<keyword evidence="1" id="KW-1133">Transmembrane helix</keyword>
<reference evidence="2 3" key="1">
    <citation type="submission" date="2015-12" db="EMBL/GenBank/DDBJ databases">
        <title>Draft Genome Sequence of Desulfitobacterium hafniense Strain DH, a Sulfate-reducing Bacterium Isolated from Paddy Soils.</title>
        <authorList>
            <person name="Bao P."/>
            <person name="Zhang X."/>
            <person name="Li G."/>
        </authorList>
    </citation>
    <scope>NUCLEOTIDE SEQUENCE [LARGE SCALE GENOMIC DNA]</scope>
    <source>
        <strain evidence="2 3">DH</strain>
    </source>
</reference>
<name>A0A0W1JH10_DESHA</name>
<keyword evidence="1" id="KW-0472">Membrane</keyword>
<proteinExistence type="predicted"/>
<dbReference type="RefSeq" id="WP_058491395.1">
    <property type="nucleotide sequence ID" value="NZ_LOCK01000028.1"/>
</dbReference>
<feature type="transmembrane region" description="Helical" evidence="1">
    <location>
        <begin position="7"/>
        <end position="24"/>
    </location>
</feature>
<evidence type="ECO:0000313" key="2">
    <source>
        <dbReference type="EMBL" id="KTE91095.1"/>
    </source>
</evidence>
<dbReference type="AlphaFoldDB" id="A0A0W1JH10"/>
<accession>A0A0W1JH10</accession>
<keyword evidence="1" id="KW-0812">Transmembrane</keyword>
<gene>
    <name evidence="2" type="ORF">AT727_05710</name>
</gene>
<comment type="caution">
    <text evidence="2">The sequence shown here is derived from an EMBL/GenBank/DDBJ whole genome shotgun (WGS) entry which is preliminary data.</text>
</comment>
<dbReference type="Proteomes" id="UP000054623">
    <property type="component" value="Unassembled WGS sequence"/>
</dbReference>
<dbReference type="EMBL" id="LOCK01000028">
    <property type="protein sequence ID" value="KTE91095.1"/>
    <property type="molecule type" value="Genomic_DNA"/>
</dbReference>
<sequence>MKNSKTDLIIFAIAMIFIFFSGRLEPDIRLIITGVLIAVILINRGLSSKKGHEKEVEKE</sequence>
<feature type="transmembrane region" description="Helical" evidence="1">
    <location>
        <begin position="30"/>
        <end position="46"/>
    </location>
</feature>
<evidence type="ECO:0000256" key="1">
    <source>
        <dbReference type="SAM" id="Phobius"/>
    </source>
</evidence>